<dbReference type="CDD" id="cd07247">
    <property type="entry name" value="SgaA_N_like"/>
    <property type="match status" value="2"/>
</dbReference>
<dbReference type="PROSITE" id="PS51819">
    <property type="entry name" value="VOC"/>
    <property type="match status" value="2"/>
</dbReference>
<reference evidence="3" key="1">
    <citation type="journal article" date="2019" name="Int. J. Syst. Evol. Microbiol.">
        <title>The Global Catalogue of Microorganisms (GCM) 10K type strain sequencing project: providing services to taxonomists for standard genome sequencing and annotation.</title>
        <authorList>
            <consortium name="The Broad Institute Genomics Platform"/>
            <consortium name="The Broad Institute Genome Sequencing Center for Infectious Disease"/>
            <person name="Wu L."/>
            <person name="Ma J."/>
        </authorList>
    </citation>
    <scope>NUCLEOTIDE SEQUENCE [LARGE SCALE GENOMIC DNA]</scope>
    <source>
        <strain evidence="3">CGMCC 4.1648</strain>
    </source>
</reference>
<dbReference type="Gene3D" id="3.10.180.10">
    <property type="entry name" value="2,3-Dihydroxybiphenyl 1,2-Dioxygenase, domain 1"/>
    <property type="match status" value="2"/>
</dbReference>
<keyword evidence="3" id="KW-1185">Reference proteome</keyword>
<dbReference type="InterPro" id="IPR004360">
    <property type="entry name" value="Glyas_Fos-R_dOase_dom"/>
</dbReference>
<evidence type="ECO:0000259" key="1">
    <source>
        <dbReference type="PROSITE" id="PS51819"/>
    </source>
</evidence>
<protein>
    <submittedName>
        <fullName evidence="2">VOC family protein</fullName>
    </submittedName>
</protein>
<dbReference type="InterPro" id="IPR037523">
    <property type="entry name" value="VOC_core"/>
</dbReference>
<gene>
    <name evidence="2" type="ORF">ACFPM3_17090</name>
</gene>
<dbReference type="Pfam" id="PF00903">
    <property type="entry name" value="Glyoxalase"/>
    <property type="match status" value="2"/>
</dbReference>
<dbReference type="EMBL" id="JBHSJD010000013">
    <property type="protein sequence ID" value="MFC5023858.1"/>
    <property type="molecule type" value="Genomic_DNA"/>
</dbReference>
<dbReference type="PANTHER" id="PTHR33993:SF10">
    <property type="entry name" value="CONSERVED PROTEIN"/>
    <property type="match status" value="1"/>
</dbReference>
<dbReference type="RefSeq" id="WP_345687159.1">
    <property type="nucleotide sequence ID" value="NZ_BAABIT010000001.1"/>
</dbReference>
<comment type="caution">
    <text evidence="2">The sequence shown here is derived from an EMBL/GenBank/DDBJ whole genome shotgun (WGS) entry which is preliminary data.</text>
</comment>
<evidence type="ECO:0000313" key="3">
    <source>
        <dbReference type="Proteomes" id="UP001595829"/>
    </source>
</evidence>
<dbReference type="InterPro" id="IPR029068">
    <property type="entry name" value="Glyas_Bleomycin-R_OHBP_Dase"/>
</dbReference>
<feature type="domain" description="VOC" evidence="1">
    <location>
        <begin position="10"/>
        <end position="123"/>
    </location>
</feature>
<dbReference type="SUPFAM" id="SSF54593">
    <property type="entry name" value="Glyoxalase/Bleomycin resistance protein/Dihydroxybiphenyl dioxygenase"/>
    <property type="match status" value="2"/>
</dbReference>
<dbReference type="InterPro" id="IPR052164">
    <property type="entry name" value="Anthracycline_SecMetBiosynth"/>
</dbReference>
<accession>A0ABV9XGJ2</accession>
<evidence type="ECO:0000313" key="2">
    <source>
        <dbReference type="EMBL" id="MFC5023858.1"/>
    </source>
</evidence>
<sequence>MLTTRFVTGSPNWVDLGTSDLEGARAFYGGLFGWTFASAGPEAGGYGMFQLDGRTVAGAMTVTPDQGPSAWTVYFQCPDADETVTAVRSGGGDVVFEPMDVFDLGRMAIFTDPTGARFAVWQPAANKGLDTVGEPNTLVWVELYTPDPVTDLGFYDMVFGMEAHTMPMPEGSGGAYTMLQPAGSGTAATEAAFGGVVPLADDPVESASGPSWVPYFEVADADATVAEAERLGGTVRLAPTEIPGVGRFAKLTDPYGARFAVIKSVPPQT</sequence>
<organism evidence="2 3">
    <name type="scientific">Streptomyces coeruleoprunus</name>
    <dbReference type="NCBI Taxonomy" id="285563"/>
    <lineage>
        <taxon>Bacteria</taxon>
        <taxon>Bacillati</taxon>
        <taxon>Actinomycetota</taxon>
        <taxon>Actinomycetes</taxon>
        <taxon>Kitasatosporales</taxon>
        <taxon>Streptomycetaceae</taxon>
        <taxon>Streptomyces</taxon>
    </lineage>
</organism>
<name>A0ABV9XGJ2_9ACTN</name>
<dbReference type="PANTHER" id="PTHR33993">
    <property type="entry name" value="GLYOXALASE-RELATED"/>
    <property type="match status" value="1"/>
</dbReference>
<proteinExistence type="predicted"/>
<feature type="domain" description="VOC" evidence="1">
    <location>
        <begin position="137"/>
        <end position="264"/>
    </location>
</feature>
<dbReference type="Proteomes" id="UP001595829">
    <property type="component" value="Unassembled WGS sequence"/>
</dbReference>